<feature type="binding site" evidence="1">
    <location>
        <position position="396"/>
    </location>
    <ligand>
        <name>Mg(2+)</name>
        <dbReference type="ChEBI" id="CHEBI:18420"/>
        <label>1</label>
    </ligand>
</feature>
<dbReference type="eggNOG" id="COG1397">
    <property type="taxonomic scope" value="Bacteria"/>
</dbReference>
<accession>A8F512</accession>
<protein>
    <submittedName>
        <fullName evidence="2">ADP-ribosylation/Crystallin J1</fullName>
    </submittedName>
</protein>
<dbReference type="AlphaFoldDB" id="A8F512"/>
<dbReference type="OrthoDB" id="9761704at2"/>
<evidence type="ECO:0000313" key="3">
    <source>
        <dbReference type="Proteomes" id="UP000002016"/>
    </source>
</evidence>
<comment type="cofactor">
    <cofactor evidence="1">
        <name>Mg(2+)</name>
        <dbReference type="ChEBI" id="CHEBI:18420"/>
    </cofactor>
    <text evidence="1">Binds 2 magnesium ions per subunit.</text>
</comment>
<dbReference type="InterPro" id="IPR005502">
    <property type="entry name" value="Ribosyl_crysJ1"/>
</dbReference>
<evidence type="ECO:0000256" key="1">
    <source>
        <dbReference type="PIRSR" id="PIRSR605502-1"/>
    </source>
</evidence>
<dbReference type="SUPFAM" id="SSF101478">
    <property type="entry name" value="ADP-ribosylglycohydrolase"/>
    <property type="match status" value="1"/>
</dbReference>
<dbReference type="RefSeq" id="WP_012002727.1">
    <property type="nucleotide sequence ID" value="NC_009828.1"/>
</dbReference>
<organism evidence="2 3">
    <name type="scientific">Pseudothermotoga lettingae (strain ATCC BAA-301 / DSM 14385 / NBRC 107922 / TMO)</name>
    <name type="common">Thermotoga lettingae</name>
    <dbReference type="NCBI Taxonomy" id="416591"/>
    <lineage>
        <taxon>Bacteria</taxon>
        <taxon>Thermotogati</taxon>
        <taxon>Thermotogota</taxon>
        <taxon>Thermotogae</taxon>
        <taxon>Thermotogales</taxon>
        <taxon>Thermotogaceae</taxon>
        <taxon>Pseudothermotoga</taxon>
    </lineage>
</organism>
<reference evidence="2 3" key="1">
    <citation type="submission" date="2007-08" db="EMBL/GenBank/DDBJ databases">
        <title>Complete sequence of Thermotoga lettingae TMO.</title>
        <authorList>
            <consortium name="US DOE Joint Genome Institute"/>
            <person name="Copeland A."/>
            <person name="Lucas S."/>
            <person name="Lapidus A."/>
            <person name="Barry K."/>
            <person name="Glavina del Rio T."/>
            <person name="Dalin E."/>
            <person name="Tice H."/>
            <person name="Pitluck S."/>
            <person name="Foster B."/>
            <person name="Bruce D."/>
            <person name="Schmutz J."/>
            <person name="Larimer F."/>
            <person name="Land M."/>
            <person name="Hauser L."/>
            <person name="Kyrpides N."/>
            <person name="Mikhailova N."/>
            <person name="Nelson K."/>
            <person name="Gogarten J.P."/>
            <person name="Noll K."/>
            <person name="Richardson P."/>
        </authorList>
    </citation>
    <scope>NUCLEOTIDE SEQUENCE [LARGE SCALE GENOMIC DNA]</scope>
    <source>
        <strain evidence="3">ATCC BAA-301 / DSM 14385 / NBRC 107922 / TMO</strain>
    </source>
</reference>
<keyword evidence="1" id="KW-0479">Metal-binding</keyword>
<dbReference type="STRING" id="416591.Tlet_0680"/>
<keyword evidence="3" id="KW-1185">Reference proteome</keyword>
<gene>
    <name evidence="2" type="ordered locus">Tlet_0680</name>
</gene>
<keyword evidence="1" id="KW-0460">Magnesium</keyword>
<feature type="binding site" evidence="1">
    <location>
        <position position="191"/>
    </location>
    <ligand>
        <name>Mg(2+)</name>
        <dbReference type="ChEBI" id="CHEBI:18420"/>
        <label>1</label>
    </ligand>
</feature>
<reference evidence="2 3" key="2">
    <citation type="journal article" date="2009" name="Proc. Natl. Acad. Sci. U.S.A.">
        <title>On the chimeric nature, thermophilic origin, and phylogenetic placement of the Thermotogales.</title>
        <authorList>
            <person name="Zhaxybayeva O."/>
            <person name="Swithers K.S."/>
            <person name="Lapierre P."/>
            <person name="Fournier G.P."/>
            <person name="Bickhart D.M."/>
            <person name="DeBoy R.T."/>
            <person name="Nelson K.E."/>
            <person name="Nesbo C.L."/>
            <person name="Doolittle W.F."/>
            <person name="Gogarten J.P."/>
            <person name="Noll K.M."/>
        </authorList>
    </citation>
    <scope>NUCLEOTIDE SEQUENCE [LARGE SCALE GENOMIC DNA]</scope>
    <source>
        <strain evidence="3">ATCC BAA-301 / DSM 14385 / NBRC 107922 / TMO</strain>
    </source>
</reference>
<name>A8F512_PSELT</name>
<proteinExistence type="predicted"/>
<dbReference type="InterPro" id="IPR036705">
    <property type="entry name" value="Ribosyl_crysJ1_sf"/>
</dbReference>
<dbReference type="Proteomes" id="UP000002016">
    <property type="component" value="Chromosome"/>
</dbReference>
<dbReference type="EMBL" id="CP000812">
    <property type="protein sequence ID" value="ABV33246.1"/>
    <property type="molecule type" value="Genomic_DNA"/>
</dbReference>
<sequence>MKAWEYEAFLRKNARPSEEITQGSWEDSADLWIFPEQVVKMFWQSKVPGSGAPECLIAGAIQSVENMGRNVEKAEDLFKIGLELYKNDKISELRAVTSLIFESLRNAPIISDHNYHCYSRPERWEDISCNFPKQSWALRGDIYDKILGGWIGQIAGSSMGTKFEGYSGSSLETTFGEGLGYYVGDVNTLNDDITYEIAFLMAANEDGELTSKKIATKWIEMIPFGWSAEYIALENLKMGIFPPESGIFNNPFQEWIGAQMRCMVHGLLMPGLPEKAAYLAYIDSCISHAGNGLYGGIHSAVLTSLAFTTDDIHRLIELSLEYVPRKSEFEEVLRSVVQWCKNSKSWRDVRNMIENRFVKYNWIHVYPNLCCVIAALWYGEGDFDRTMYIISALGYDVDCNAGEAGTVLGVLNGANMIPKKWTDPLENTLRTYIDGWKRTEITMLAEATLAISEKVKKKIGIC</sequence>
<feature type="binding site" evidence="1">
    <location>
        <position position="192"/>
    </location>
    <ligand>
        <name>Mg(2+)</name>
        <dbReference type="ChEBI" id="CHEBI:18420"/>
        <label>1</label>
    </ligand>
</feature>
<dbReference type="HOGENOM" id="CLU_033331_1_1_0"/>
<dbReference type="Gene3D" id="1.10.4080.10">
    <property type="entry name" value="ADP-ribosylation/Crystallin J1"/>
    <property type="match status" value="1"/>
</dbReference>
<evidence type="ECO:0000313" key="2">
    <source>
        <dbReference type="EMBL" id="ABV33246.1"/>
    </source>
</evidence>
<dbReference type="GO" id="GO:0046872">
    <property type="term" value="F:metal ion binding"/>
    <property type="evidence" value="ECO:0007669"/>
    <property type="project" value="UniProtKB-KW"/>
</dbReference>
<dbReference type="Pfam" id="PF03747">
    <property type="entry name" value="ADP_ribosyl_GH"/>
    <property type="match status" value="1"/>
</dbReference>
<dbReference type="KEGG" id="tle:Tlet_0680"/>
<feature type="binding site" evidence="1">
    <location>
        <position position="398"/>
    </location>
    <ligand>
        <name>Mg(2+)</name>
        <dbReference type="ChEBI" id="CHEBI:18420"/>
        <label>1</label>
    </ligand>
</feature>